<evidence type="ECO:0000313" key="9">
    <source>
        <dbReference type="EMBL" id="WWY04231.1"/>
    </source>
</evidence>
<dbReference type="InterPro" id="IPR025714">
    <property type="entry name" value="Methyltranfer_dom"/>
</dbReference>
<feature type="binding site" evidence="5">
    <location>
        <begin position="179"/>
        <end position="182"/>
    </location>
    <ligand>
        <name>substrate</name>
    </ligand>
</feature>
<keyword evidence="2 5" id="KW-0808">Transferase</keyword>
<dbReference type="Pfam" id="PF13847">
    <property type="entry name" value="Methyltransf_31"/>
    <property type="match status" value="1"/>
</dbReference>
<keyword evidence="1 5" id="KW-0489">Methyltransferase</keyword>
<dbReference type="InterPro" id="IPR002052">
    <property type="entry name" value="DNA_methylase_N6_adenine_CS"/>
</dbReference>
<reference evidence="8" key="1">
    <citation type="submission" date="2022-10" db="EMBL/GenBank/DDBJ databases">
        <authorList>
            <person name="Boutroux M."/>
        </authorList>
    </citation>
    <scope>NUCLEOTIDE SEQUENCE</scope>
    <source>
        <strain evidence="8">51.81</strain>
    </source>
</reference>
<dbReference type="RefSeq" id="WP_274584979.1">
    <property type="nucleotide sequence ID" value="NZ_CP145811.1"/>
</dbReference>
<sequence length="271" mass="29046">MTPAEFFRRTALPRREARLLLQHISGYTAAECLTRDGEALADGQAEALSALAARRLAGEPLAYIVGWREFYGRRLAVSPATLIPRPETEHLVDEVLARLPPSGSVWDLGTGSGALAVSIALERPDADVFASDISEAALAVARQNAQDWGAAVAFAAGSWFAAMPSESGGRRRFDILVSNPPYIEAGDAHLRQGDLRFEPQNALTDFSDGLSCIRTLAAGAAAWLKPGGWLLVEHGCNQGEACRRIFAGNGWQEIATLPDLAGLDRITLGRL</sequence>
<dbReference type="Proteomes" id="UP001149607">
    <property type="component" value="Chromosome"/>
</dbReference>
<dbReference type="InterPro" id="IPR029063">
    <property type="entry name" value="SAM-dependent_MTases_sf"/>
</dbReference>
<evidence type="ECO:0000313" key="8">
    <source>
        <dbReference type="EMBL" id="MDD9327498.1"/>
    </source>
</evidence>
<dbReference type="EC" id="2.1.1.297" evidence="5"/>
<feature type="domain" description="Methyltransferase" evidence="6">
    <location>
        <begin position="104"/>
        <end position="240"/>
    </location>
</feature>
<dbReference type="InterPro" id="IPR019874">
    <property type="entry name" value="RF_methyltr_PrmC"/>
</dbReference>
<dbReference type="AlphaFoldDB" id="A0A9X4E0Z1"/>
<evidence type="ECO:0000259" key="7">
    <source>
        <dbReference type="Pfam" id="PF17827"/>
    </source>
</evidence>
<feature type="domain" description="Release factor glutamine methyltransferase N-terminal" evidence="7">
    <location>
        <begin position="8"/>
        <end position="66"/>
    </location>
</feature>
<keyword evidence="10" id="KW-1185">Reference proteome</keyword>
<evidence type="ECO:0000313" key="10">
    <source>
        <dbReference type="Proteomes" id="UP001149607"/>
    </source>
</evidence>
<proteinExistence type="inferred from homology"/>
<dbReference type="NCBIfam" id="TIGR03534">
    <property type="entry name" value="RF_mod_PrmC"/>
    <property type="match status" value="1"/>
</dbReference>
<name>A0A9X4E0Z1_9NEIS</name>
<dbReference type="Pfam" id="PF17827">
    <property type="entry name" value="PrmC_N"/>
    <property type="match status" value="1"/>
</dbReference>
<evidence type="ECO:0000256" key="3">
    <source>
        <dbReference type="ARBA" id="ARBA00022691"/>
    </source>
</evidence>
<dbReference type="EMBL" id="JAPQFL010000002">
    <property type="protein sequence ID" value="MDD9327498.1"/>
    <property type="molecule type" value="Genomic_DNA"/>
</dbReference>
<organism evidence="8">
    <name type="scientific">Neisseria leonii</name>
    <dbReference type="NCBI Taxonomy" id="2995413"/>
    <lineage>
        <taxon>Bacteria</taxon>
        <taxon>Pseudomonadati</taxon>
        <taxon>Pseudomonadota</taxon>
        <taxon>Betaproteobacteria</taxon>
        <taxon>Neisseriales</taxon>
        <taxon>Neisseriaceae</taxon>
        <taxon>Neisseria</taxon>
    </lineage>
</organism>
<comment type="function">
    <text evidence="5">Methylates the class 1 translation termination release factors RF1/PrfA and RF2/PrfB on the glutamine residue of the universally conserved GGQ motif.</text>
</comment>
<dbReference type="PANTHER" id="PTHR18895">
    <property type="entry name" value="HEMK METHYLTRANSFERASE"/>
    <property type="match status" value="1"/>
</dbReference>
<dbReference type="PANTHER" id="PTHR18895:SF74">
    <property type="entry name" value="MTRF1L RELEASE FACTOR GLUTAMINE METHYLTRANSFERASE"/>
    <property type="match status" value="1"/>
</dbReference>
<gene>
    <name evidence="5 8" type="primary">prmC</name>
    <name evidence="8" type="ORF">ORY91_000898</name>
    <name evidence="9" type="ORF">V9W64_08105</name>
</gene>
<dbReference type="GO" id="GO:0003676">
    <property type="term" value="F:nucleic acid binding"/>
    <property type="evidence" value="ECO:0007669"/>
    <property type="project" value="InterPro"/>
</dbReference>
<evidence type="ECO:0000256" key="4">
    <source>
        <dbReference type="ARBA" id="ARBA00048391"/>
    </source>
</evidence>
<dbReference type="Gene3D" id="1.10.8.10">
    <property type="entry name" value="DNA helicase RuvA subunit, C-terminal domain"/>
    <property type="match status" value="1"/>
</dbReference>
<comment type="catalytic activity">
    <reaction evidence="4 5">
        <text>L-glutaminyl-[peptide chain release factor] + S-adenosyl-L-methionine = N(5)-methyl-L-glutaminyl-[peptide chain release factor] + S-adenosyl-L-homocysteine + H(+)</text>
        <dbReference type="Rhea" id="RHEA:42896"/>
        <dbReference type="Rhea" id="RHEA-COMP:10271"/>
        <dbReference type="Rhea" id="RHEA-COMP:10272"/>
        <dbReference type="ChEBI" id="CHEBI:15378"/>
        <dbReference type="ChEBI" id="CHEBI:30011"/>
        <dbReference type="ChEBI" id="CHEBI:57856"/>
        <dbReference type="ChEBI" id="CHEBI:59789"/>
        <dbReference type="ChEBI" id="CHEBI:61891"/>
        <dbReference type="EC" id="2.1.1.297"/>
    </reaction>
</comment>
<dbReference type="CDD" id="cd02440">
    <property type="entry name" value="AdoMet_MTases"/>
    <property type="match status" value="1"/>
</dbReference>
<comment type="similarity">
    <text evidence="5">Belongs to the protein N5-glutamine methyltransferase family. PrmC subfamily.</text>
</comment>
<feature type="binding site" evidence="5">
    <location>
        <begin position="109"/>
        <end position="113"/>
    </location>
    <ligand>
        <name>S-adenosyl-L-methionine</name>
        <dbReference type="ChEBI" id="CHEBI:59789"/>
    </ligand>
</feature>
<evidence type="ECO:0000256" key="1">
    <source>
        <dbReference type="ARBA" id="ARBA00022603"/>
    </source>
</evidence>
<evidence type="ECO:0000256" key="2">
    <source>
        <dbReference type="ARBA" id="ARBA00022679"/>
    </source>
</evidence>
<feature type="binding site" evidence="5">
    <location>
        <position position="159"/>
    </location>
    <ligand>
        <name>S-adenosyl-L-methionine</name>
        <dbReference type="ChEBI" id="CHEBI:59789"/>
    </ligand>
</feature>
<dbReference type="SUPFAM" id="SSF53335">
    <property type="entry name" value="S-adenosyl-L-methionine-dependent methyltransferases"/>
    <property type="match status" value="1"/>
</dbReference>
<dbReference type="FunFam" id="3.40.50.150:FF:000053">
    <property type="entry name" value="Release factor glutamine methyltransferase"/>
    <property type="match status" value="1"/>
</dbReference>
<accession>A0A9X4E0Z1</accession>
<dbReference type="HAMAP" id="MF_02126">
    <property type="entry name" value="RF_methyltr_PrmC"/>
    <property type="match status" value="1"/>
</dbReference>
<evidence type="ECO:0000259" key="6">
    <source>
        <dbReference type="Pfam" id="PF13847"/>
    </source>
</evidence>
<dbReference type="InterPro" id="IPR040758">
    <property type="entry name" value="PrmC_N"/>
</dbReference>
<dbReference type="PROSITE" id="PS00092">
    <property type="entry name" value="N6_MTASE"/>
    <property type="match status" value="1"/>
</dbReference>
<protein>
    <recommendedName>
        <fullName evidence="5">Release factor glutamine methyltransferase</fullName>
        <shortName evidence="5">RF MTase</shortName>
        <ecNumber evidence="5">2.1.1.297</ecNumber>
    </recommendedName>
    <alternativeName>
        <fullName evidence="5">N5-glutamine methyltransferase PrmC</fullName>
    </alternativeName>
    <alternativeName>
        <fullName evidence="5">Protein-(glutamine-N5) MTase PrmC</fullName>
    </alternativeName>
    <alternativeName>
        <fullName evidence="5">Protein-glutamine N-methyltransferase PrmC</fullName>
    </alternativeName>
</protein>
<dbReference type="EMBL" id="CP146598">
    <property type="protein sequence ID" value="WWY04231.1"/>
    <property type="molecule type" value="Genomic_DNA"/>
</dbReference>
<evidence type="ECO:0000256" key="5">
    <source>
        <dbReference type="HAMAP-Rule" id="MF_02126"/>
    </source>
</evidence>
<dbReference type="InterPro" id="IPR050320">
    <property type="entry name" value="N5-glutamine_MTase"/>
</dbReference>
<keyword evidence="3 5" id="KW-0949">S-adenosyl-L-methionine</keyword>
<dbReference type="GO" id="GO:0032259">
    <property type="term" value="P:methylation"/>
    <property type="evidence" value="ECO:0007669"/>
    <property type="project" value="UniProtKB-KW"/>
</dbReference>
<feature type="binding site" evidence="5">
    <location>
        <position position="132"/>
    </location>
    <ligand>
        <name>S-adenosyl-L-methionine</name>
        <dbReference type="ChEBI" id="CHEBI:59789"/>
    </ligand>
</feature>
<dbReference type="NCBIfam" id="TIGR00536">
    <property type="entry name" value="hemK_fam"/>
    <property type="match status" value="1"/>
</dbReference>
<dbReference type="InterPro" id="IPR004556">
    <property type="entry name" value="HemK-like"/>
</dbReference>
<feature type="binding site" evidence="5">
    <location>
        <position position="179"/>
    </location>
    <ligand>
        <name>S-adenosyl-L-methionine</name>
        <dbReference type="ChEBI" id="CHEBI:59789"/>
    </ligand>
</feature>
<dbReference type="GO" id="GO:0102559">
    <property type="term" value="F:peptide chain release factor N(5)-glutamine methyltransferase activity"/>
    <property type="evidence" value="ECO:0007669"/>
    <property type="project" value="UniProtKB-EC"/>
</dbReference>
<reference evidence="9" key="2">
    <citation type="submission" date="2024-02" db="EMBL/GenBank/DDBJ databases">
        <title>Neisseria leonii sp. nov.</title>
        <authorList>
            <person name="Boutroux M."/>
            <person name="Favre-Rochex S."/>
            <person name="Gorgette O."/>
            <person name="Touak G."/>
            <person name="Muhle E."/>
            <person name="Chesneau O."/>
            <person name="Clermont D."/>
            <person name="Rahi P."/>
        </authorList>
    </citation>
    <scope>NUCLEOTIDE SEQUENCE</scope>
    <source>
        <strain evidence="9">51.81</strain>
    </source>
</reference>
<dbReference type="Gene3D" id="3.40.50.150">
    <property type="entry name" value="Vaccinia Virus protein VP39"/>
    <property type="match status" value="1"/>
</dbReference>